<proteinExistence type="predicted"/>
<dbReference type="InterPro" id="IPR013766">
    <property type="entry name" value="Thioredoxin_domain"/>
</dbReference>
<keyword evidence="8" id="KW-1185">Reference proteome</keyword>
<comment type="subcellular location">
    <subcellularLocation>
        <location evidence="1">Cell envelope</location>
    </subcellularLocation>
</comment>
<protein>
    <submittedName>
        <fullName evidence="7">Peroxiredoxin</fullName>
    </submittedName>
</protein>
<evidence type="ECO:0000313" key="8">
    <source>
        <dbReference type="Proteomes" id="UP000539265"/>
    </source>
</evidence>
<evidence type="ECO:0000256" key="2">
    <source>
        <dbReference type="ARBA" id="ARBA00022748"/>
    </source>
</evidence>
<feature type="signal peptide" evidence="5">
    <location>
        <begin position="1"/>
        <end position="20"/>
    </location>
</feature>
<reference evidence="7" key="1">
    <citation type="submission" date="2020-08" db="EMBL/GenBank/DDBJ databases">
        <title>Genomic Encyclopedia of Type Strains, Phase III (KMG-III): the genomes of soil and plant-associated and newly described type strains.</title>
        <authorList>
            <person name="Whitman W."/>
        </authorList>
    </citation>
    <scope>NUCLEOTIDE SEQUENCE [LARGE SCALE GENOMIC DNA]</scope>
    <source>
        <strain evidence="7">CECT 8628</strain>
    </source>
</reference>
<dbReference type="InterPro" id="IPR000866">
    <property type="entry name" value="AhpC/TSA"/>
</dbReference>
<evidence type="ECO:0000259" key="6">
    <source>
        <dbReference type="PROSITE" id="PS51352"/>
    </source>
</evidence>
<dbReference type="EMBL" id="JACHWX010000002">
    <property type="protein sequence ID" value="MBB3054519.1"/>
    <property type="molecule type" value="Genomic_DNA"/>
</dbReference>
<keyword evidence="2" id="KW-0201">Cytochrome c-type biogenesis</keyword>
<dbReference type="PANTHER" id="PTHR42852">
    <property type="entry name" value="THIOL:DISULFIDE INTERCHANGE PROTEIN DSBE"/>
    <property type="match status" value="1"/>
</dbReference>
<feature type="domain" description="Thioredoxin" evidence="6">
    <location>
        <begin position="235"/>
        <end position="379"/>
    </location>
</feature>
<keyword evidence="3" id="KW-1015">Disulfide bond</keyword>
<gene>
    <name evidence="7" type="ORF">FHS11_000929</name>
</gene>
<dbReference type="RefSeq" id="WP_183475812.1">
    <property type="nucleotide sequence ID" value="NZ_JACHWX010000002.1"/>
</dbReference>
<evidence type="ECO:0000256" key="3">
    <source>
        <dbReference type="ARBA" id="ARBA00023157"/>
    </source>
</evidence>
<organism evidence="7 8">
    <name type="scientific">Mucilaginibacter gotjawali</name>
    <dbReference type="NCBI Taxonomy" id="1550579"/>
    <lineage>
        <taxon>Bacteria</taxon>
        <taxon>Pseudomonadati</taxon>
        <taxon>Bacteroidota</taxon>
        <taxon>Sphingobacteriia</taxon>
        <taxon>Sphingobacteriales</taxon>
        <taxon>Sphingobacteriaceae</taxon>
        <taxon>Mucilaginibacter</taxon>
    </lineage>
</organism>
<evidence type="ECO:0000256" key="5">
    <source>
        <dbReference type="SAM" id="SignalP"/>
    </source>
</evidence>
<dbReference type="GO" id="GO:0016209">
    <property type="term" value="F:antioxidant activity"/>
    <property type="evidence" value="ECO:0007669"/>
    <property type="project" value="InterPro"/>
</dbReference>
<evidence type="ECO:0000256" key="1">
    <source>
        <dbReference type="ARBA" id="ARBA00004196"/>
    </source>
</evidence>
<dbReference type="PROSITE" id="PS51352">
    <property type="entry name" value="THIOREDOXIN_2"/>
    <property type="match status" value="1"/>
</dbReference>
<dbReference type="PROSITE" id="PS00194">
    <property type="entry name" value="THIOREDOXIN_1"/>
    <property type="match status" value="1"/>
</dbReference>
<dbReference type="Gene3D" id="3.40.30.10">
    <property type="entry name" value="Glutaredoxin"/>
    <property type="match status" value="1"/>
</dbReference>
<feature type="chain" id="PRO_5032971505" evidence="5">
    <location>
        <begin position="21"/>
        <end position="381"/>
    </location>
</feature>
<comment type="caution">
    <text evidence="7">The sequence shown here is derived from an EMBL/GenBank/DDBJ whole genome shotgun (WGS) entry which is preliminary data.</text>
</comment>
<dbReference type="InterPro" id="IPR036249">
    <property type="entry name" value="Thioredoxin-like_sf"/>
</dbReference>
<dbReference type="Pfam" id="PF00578">
    <property type="entry name" value="AhpC-TSA"/>
    <property type="match status" value="1"/>
</dbReference>
<dbReference type="SUPFAM" id="SSF52833">
    <property type="entry name" value="Thioredoxin-like"/>
    <property type="match status" value="1"/>
</dbReference>
<keyword evidence="5" id="KW-0732">Signal</keyword>
<dbReference type="CDD" id="cd02966">
    <property type="entry name" value="TlpA_like_family"/>
    <property type="match status" value="1"/>
</dbReference>
<evidence type="ECO:0000313" key="7">
    <source>
        <dbReference type="EMBL" id="MBB3054519.1"/>
    </source>
</evidence>
<dbReference type="InterPro" id="IPR025380">
    <property type="entry name" value="DUF4369"/>
</dbReference>
<name>A0A839SCV9_9SPHI</name>
<dbReference type="GO" id="GO:0017004">
    <property type="term" value="P:cytochrome complex assembly"/>
    <property type="evidence" value="ECO:0007669"/>
    <property type="project" value="UniProtKB-KW"/>
</dbReference>
<keyword evidence="4" id="KW-0676">Redox-active center</keyword>
<dbReference type="GO" id="GO:0030313">
    <property type="term" value="C:cell envelope"/>
    <property type="evidence" value="ECO:0007669"/>
    <property type="project" value="UniProtKB-SubCell"/>
</dbReference>
<evidence type="ECO:0000256" key="4">
    <source>
        <dbReference type="ARBA" id="ARBA00023284"/>
    </source>
</evidence>
<dbReference type="AlphaFoldDB" id="A0A839SCV9"/>
<dbReference type="PANTHER" id="PTHR42852:SF6">
    <property type="entry name" value="THIOL:DISULFIDE INTERCHANGE PROTEIN DSBE"/>
    <property type="match status" value="1"/>
</dbReference>
<accession>A0A839SCV9</accession>
<dbReference type="InterPro" id="IPR017937">
    <property type="entry name" value="Thioredoxin_CS"/>
</dbReference>
<dbReference type="InterPro" id="IPR050553">
    <property type="entry name" value="Thioredoxin_ResA/DsbE_sf"/>
</dbReference>
<sequence>MKKILLIALAAIPAMGWAQAGKYTIDGTLGSFNKPAKIYLRTYINEKEATDSVILKNGTFHFDGTVGAEPVSAYLIFNEKGTGAKFTENNYKEIYIEQGALKVNGYDFIANAKIEGSKTNADNDRYNALLKPTNDAYAVLAAKRKAAKPEELQTEAFQKENSRAEKAIDDQSAEINKKFVQDNPDSYISLSALEMYAYGADYADIAPLYNSLSARLKQTDAGKKFGDRLPKIKAVALGAIAPEFTEADSSGTMVSLSSFRGKYVLVDFWASWCGPCRRENPNIVRAYNHYKDQKFTILGVSLDQPNGKKNWLTAVKKDGLNWTQVSDLKGWSSKDADLYAVRGIPQNFLLDPDGKIIAKTLTGEELEAKLAEIFAKSNTGK</sequence>
<dbReference type="GO" id="GO:0016491">
    <property type="term" value="F:oxidoreductase activity"/>
    <property type="evidence" value="ECO:0007669"/>
    <property type="project" value="InterPro"/>
</dbReference>
<dbReference type="Pfam" id="PF14289">
    <property type="entry name" value="DUF4369"/>
    <property type="match status" value="1"/>
</dbReference>
<dbReference type="Proteomes" id="UP000539265">
    <property type="component" value="Unassembled WGS sequence"/>
</dbReference>